<name>A0A368W757_9BACL</name>
<sequence>MTNRVSSVGHIQVTDSGSTTTLEIGDSEYITPLNHIIAVQREKAVFFQNEFNFRDYAIFFRPISQTVLNEDIRMTTTNKCSVISVLKIDIFAISVSGVVHIGSSETLRAESRIKNIRHLLRERPPML</sequence>
<reference evidence="1 2" key="1">
    <citation type="submission" date="2018-07" db="EMBL/GenBank/DDBJ databases">
        <title>Genomic Encyclopedia of Type Strains, Phase III (KMG-III): the genomes of soil and plant-associated and newly described type strains.</title>
        <authorList>
            <person name="Whitman W."/>
        </authorList>
    </citation>
    <scope>NUCLEOTIDE SEQUENCE [LARGE SCALE GENOMIC DNA]</scope>
    <source>
        <strain evidence="1 2">CECT 7506</strain>
    </source>
</reference>
<proteinExistence type="predicted"/>
<organism evidence="1 2">
    <name type="scientific">Paenibacillus prosopidis</name>
    <dbReference type="NCBI Taxonomy" id="630520"/>
    <lineage>
        <taxon>Bacteria</taxon>
        <taxon>Bacillati</taxon>
        <taxon>Bacillota</taxon>
        <taxon>Bacilli</taxon>
        <taxon>Bacillales</taxon>
        <taxon>Paenibacillaceae</taxon>
        <taxon>Paenibacillus</taxon>
    </lineage>
</organism>
<dbReference type="RefSeq" id="WP_181873354.1">
    <property type="nucleotide sequence ID" value="NZ_QPJD01000002.1"/>
</dbReference>
<dbReference type="Pfam" id="PF10970">
    <property type="entry name" value="GerPE"/>
    <property type="match status" value="1"/>
</dbReference>
<evidence type="ECO:0000313" key="1">
    <source>
        <dbReference type="EMBL" id="RCW51248.1"/>
    </source>
</evidence>
<dbReference type="Proteomes" id="UP000252415">
    <property type="component" value="Unassembled WGS sequence"/>
</dbReference>
<keyword evidence="2" id="KW-1185">Reference proteome</keyword>
<dbReference type="InterPro" id="IPR024496">
    <property type="entry name" value="Spore_germ_GerPE"/>
</dbReference>
<comment type="caution">
    <text evidence="1">The sequence shown here is derived from an EMBL/GenBank/DDBJ whole genome shotgun (WGS) entry which is preliminary data.</text>
</comment>
<evidence type="ECO:0000313" key="2">
    <source>
        <dbReference type="Proteomes" id="UP000252415"/>
    </source>
</evidence>
<dbReference type="AlphaFoldDB" id="A0A368W757"/>
<gene>
    <name evidence="1" type="ORF">DFP97_102444</name>
</gene>
<protein>
    <submittedName>
        <fullName evidence="1">Spore germination protein PE</fullName>
    </submittedName>
</protein>
<accession>A0A368W757</accession>
<dbReference type="EMBL" id="QPJD01000002">
    <property type="protein sequence ID" value="RCW51248.1"/>
    <property type="molecule type" value="Genomic_DNA"/>
</dbReference>